<accession>A0A6J7SRP6</accession>
<feature type="domain" description="Transketolase N-terminal" evidence="8">
    <location>
        <begin position="147"/>
        <end position="308"/>
    </location>
</feature>
<dbReference type="PIRSF" id="PIRSF000156">
    <property type="entry name" value="Pyruvate_dh_E1"/>
    <property type="match status" value="1"/>
</dbReference>
<dbReference type="EMBL" id="CAFBQI010000002">
    <property type="protein sequence ID" value="CAB5044069.1"/>
    <property type="molecule type" value="Genomic_DNA"/>
</dbReference>
<dbReference type="InterPro" id="IPR051157">
    <property type="entry name" value="PDH/Transketolase"/>
</dbReference>
<dbReference type="FunFam" id="3.40.50.970:FF:000011">
    <property type="entry name" value="Pyruvate dehydrogenase E1 component"/>
    <property type="match status" value="1"/>
</dbReference>
<dbReference type="Pfam" id="PF17831">
    <property type="entry name" value="PDH_E1_M"/>
    <property type="match status" value="1"/>
</dbReference>
<dbReference type="Pfam" id="PF22613">
    <property type="entry name" value="Transketolase_C_1"/>
    <property type="match status" value="1"/>
</dbReference>
<dbReference type="CDD" id="cd02017">
    <property type="entry name" value="TPP_E1_EcPDC_like"/>
    <property type="match status" value="1"/>
</dbReference>
<evidence type="ECO:0000256" key="2">
    <source>
        <dbReference type="ARBA" id="ARBA00012281"/>
    </source>
</evidence>
<dbReference type="GO" id="GO:0004739">
    <property type="term" value="F:pyruvate dehydrogenase (acetyl-transferring) activity"/>
    <property type="evidence" value="ECO:0007669"/>
    <property type="project" value="UniProtKB-EC"/>
</dbReference>
<keyword evidence="5" id="KW-0786">Thiamine pyrophosphate</keyword>
<evidence type="ECO:0000259" key="9">
    <source>
        <dbReference type="Pfam" id="PF17831"/>
    </source>
</evidence>
<dbReference type="Pfam" id="PF00456">
    <property type="entry name" value="Transketolase_N"/>
    <property type="match status" value="1"/>
</dbReference>
<organism evidence="11">
    <name type="scientific">freshwater metagenome</name>
    <dbReference type="NCBI Taxonomy" id="449393"/>
    <lineage>
        <taxon>unclassified sequences</taxon>
        <taxon>metagenomes</taxon>
        <taxon>ecological metagenomes</taxon>
    </lineage>
</organism>
<gene>
    <name evidence="11" type="ORF">UFOPK4303_00066</name>
</gene>
<dbReference type="InterPro" id="IPR004660">
    <property type="entry name" value="PDH_E1"/>
</dbReference>
<evidence type="ECO:0000256" key="4">
    <source>
        <dbReference type="ARBA" id="ARBA00023002"/>
    </source>
</evidence>
<evidence type="ECO:0000256" key="1">
    <source>
        <dbReference type="ARBA" id="ARBA00001964"/>
    </source>
</evidence>
<dbReference type="InterPro" id="IPR041621">
    <property type="entry name" value="PDH_E1_M"/>
</dbReference>
<evidence type="ECO:0000256" key="5">
    <source>
        <dbReference type="ARBA" id="ARBA00023052"/>
    </source>
</evidence>
<evidence type="ECO:0000256" key="3">
    <source>
        <dbReference type="ARBA" id="ARBA00017172"/>
    </source>
</evidence>
<dbReference type="PANTHER" id="PTHR43825:SF3">
    <property type="entry name" value="PYRUVATE DEHYDROGENASE E1 COMPONENT"/>
    <property type="match status" value="1"/>
</dbReference>
<dbReference type="SUPFAM" id="SSF52922">
    <property type="entry name" value="TK C-terminal domain-like"/>
    <property type="match status" value="1"/>
</dbReference>
<dbReference type="InterPro" id="IPR005474">
    <property type="entry name" value="Transketolase_N"/>
</dbReference>
<evidence type="ECO:0000256" key="6">
    <source>
        <dbReference type="ARBA" id="ARBA00023317"/>
    </source>
</evidence>
<evidence type="ECO:0000256" key="7">
    <source>
        <dbReference type="ARBA" id="ARBA00051231"/>
    </source>
</evidence>
<feature type="domain" description="Transketolase-like C-terminal" evidence="10">
    <location>
        <begin position="726"/>
        <end position="859"/>
    </location>
</feature>
<protein>
    <recommendedName>
        <fullName evidence="3">Pyruvate dehydrogenase E1 component</fullName>
        <ecNumber evidence="2">1.2.4.1</ecNumber>
    </recommendedName>
</protein>
<dbReference type="Gene3D" id="3.40.50.970">
    <property type="match status" value="2"/>
</dbReference>
<dbReference type="InterPro" id="IPR029061">
    <property type="entry name" value="THDP-binding"/>
</dbReference>
<dbReference type="NCBIfam" id="TIGR00759">
    <property type="entry name" value="aceE"/>
    <property type="match status" value="1"/>
</dbReference>
<dbReference type="InterPro" id="IPR055152">
    <property type="entry name" value="Transketolase-like_C_2"/>
</dbReference>
<comment type="catalytic activity">
    <reaction evidence="7">
        <text>N(6)-[(R)-lipoyl]-L-lysyl-[protein] + pyruvate + H(+) = N(6)-[(R)-S(8)-acetyldihydrolipoyl]-L-lysyl-[protein] + CO2</text>
        <dbReference type="Rhea" id="RHEA:19189"/>
        <dbReference type="Rhea" id="RHEA-COMP:10474"/>
        <dbReference type="Rhea" id="RHEA-COMP:10478"/>
        <dbReference type="ChEBI" id="CHEBI:15361"/>
        <dbReference type="ChEBI" id="CHEBI:15378"/>
        <dbReference type="ChEBI" id="CHEBI:16526"/>
        <dbReference type="ChEBI" id="CHEBI:83099"/>
        <dbReference type="ChEBI" id="CHEBI:83111"/>
        <dbReference type="EC" id="1.2.4.1"/>
    </reaction>
</comment>
<dbReference type="Gene3D" id="3.40.50.920">
    <property type="match status" value="1"/>
</dbReference>
<comment type="cofactor">
    <cofactor evidence="1">
        <name>thiamine diphosphate</name>
        <dbReference type="ChEBI" id="CHEBI:58937"/>
    </cofactor>
</comment>
<evidence type="ECO:0000259" key="8">
    <source>
        <dbReference type="Pfam" id="PF00456"/>
    </source>
</evidence>
<dbReference type="AlphaFoldDB" id="A0A6J7SRP6"/>
<proteinExistence type="predicted"/>
<keyword evidence="6" id="KW-0670">Pyruvate</keyword>
<evidence type="ECO:0000313" key="11">
    <source>
        <dbReference type="EMBL" id="CAB5044069.1"/>
    </source>
</evidence>
<keyword evidence="4" id="KW-0560">Oxidoreductase</keyword>
<dbReference type="EC" id="1.2.4.1" evidence="2"/>
<dbReference type="PANTHER" id="PTHR43825">
    <property type="entry name" value="PYRUVATE DEHYDROGENASE E1 COMPONENT"/>
    <property type="match status" value="1"/>
</dbReference>
<dbReference type="SUPFAM" id="SSF52518">
    <property type="entry name" value="Thiamin diphosphate-binding fold (THDP-binding)"/>
    <property type="match status" value="2"/>
</dbReference>
<dbReference type="InterPro" id="IPR009014">
    <property type="entry name" value="Transketo_C/PFOR_II"/>
</dbReference>
<evidence type="ECO:0000259" key="10">
    <source>
        <dbReference type="Pfam" id="PF22613"/>
    </source>
</evidence>
<reference evidence="11" key="1">
    <citation type="submission" date="2020-05" db="EMBL/GenBank/DDBJ databases">
        <authorList>
            <person name="Chiriac C."/>
            <person name="Salcher M."/>
            <person name="Ghai R."/>
            <person name="Kavagutti S V."/>
        </authorList>
    </citation>
    <scope>NUCLEOTIDE SEQUENCE</scope>
</reference>
<dbReference type="InterPro" id="IPR035807">
    <property type="entry name" value="PDC_E1_N"/>
</dbReference>
<name>A0A6J7SRP6_9ZZZZ</name>
<feature type="domain" description="Pyruvate dehydrogenase E1 component middle" evidence="9">
    <location>
        <begin position="488"/>
        <end position="712"/>
    </location>
</feature>
<sequence length="906" mass="100478">MSENFEAPDQIIDQLVDTDPSETAEWQASFDAALDNAGPVRARYLMLSLLKRAHEKNIGLSALRTTDYINTISPENEPAFPGDEDIERRIRAINRWNAAMLVHRAQRPGVGVGGHISTYASSASLYEVGFNHFFRGQDHPGGGDQIFFQGHASPGMYARAFLEGRLSEDQLDGFRQELSHPGGGLSSYPHPRLMPDFWQFPTVSMGIGPINAIYQARYNRYLHNRGIKDTSDQRVWAFLGDGEVDEVDTLGAIGLATREKLDNLTFVVNCNLQRLDGPVRGNGKIIQELESIFGGAGWNVIKVVWSRDWDPLLAQDREGALVNIMNTTLDGDYQTFKAESGAYIRENFFGRDPRTAAMVAGWSDEQIWSLKRGGHDYQKLFAAYTAATQDNGRPTVILAKTIKGWTLGSSFEGRNSTHQMKKMSLEDIKQFRDTLHLDIPDEKLDKYLPPYYKPKEDSPEARYLSERRAALGGSIPRRRAISRPLAQPDDSVYESVKRGSGHQEIATTMAFVRMLKDLVKDPGLGARIVPIIPDEARTFGMDSLFPTLKIYSPHGQKYAAVDRDLMLSYKESSTGVILHEGINEAGSVASFTAVGSSYSTHDEPMIPMYIFYSMFGFQRTGDAFWAAADQLARGFVIGATAGRTTLNGEGLQHEDGHSPLLVSTNPAVVAYDPAFAFELGHIVKDGLRRMYGENSENIYYYLTVYNEPYVQPAEPENLDVPGLLKGLYLYSPAGNSRKKSAQILASGVGVNWALKAQQLLAEDWDVQASVWSVTSWNELRRDGLEVDRHNLLNPTDKKQAYVSKKLSGHNGPVIAVSDYMRAVQDQIAPWVDAPFYSLGTDGFGLSDTRGALRRHFKVDAESIAVAVLQQLCNLGEIKESIVTKAMEKYRIHDVSAADAGNTEGSG</sequence>